<evidence type="ECO:0000259" key="8">
    <source>
        <dbReference type="Pfam" id="PF04239"/>
    </source>
</evidence>
<comment type="similarity">
    <text evidence="2">Belongs to the UPF0702 family.</text>
</comment>
<protein>
    <submittedName>
        <fullName evidence="10">DUF421 domain-containing protein</fullName>
    </submittedName>
</protein>
<evidence type="ECO:0000256" key="5">
    <source>
        <dbReference type="ARBA" id="ARBA00022989"/>
    </source>
</evidence>
<feature type="domain" description="YetF-like N-terminal transmembrane" evidence="9">
    <location>
        <begin position="4"/>
        <end position="79"/>
    </location>
</feature>
<evidence type="ECO:0000259" key="9">
    <source>
        <dbReference type="Pfam" id="PF20730"/>
    </source>
</evidence>
<reference evidence="10" key="1">
    <citation type="journal article" date="2014" name="Int. J. Syst. Evol. Microbiol.">
        <title>Complete genome sequence of Corynebacterium casei LMG S-19264T (=DSM 44701T), isolated from a smear-ripened cheese.</title>
        <authorList>
            <consortium name="US DOE Joint Genome Institute (JGI-PGF)"/>
            <person name="Walter F."/>
            <person name="Albersmeier A."/>
            <person name="Kalinowski J."/>
            <person name="Ruckert C."/>
        </authorList>
    </citation>
    <scope>NUCLEOTIDE SEQUENCE</scope>
    <source>
        <strain evidence="10">CGMCC 1.12777</strain>
    </source>
</reference>
<dbReference type="InterPro" id="IPR007353">
    <property type="entry name" value="DUF421"/>
</dbReference>
<reference evidence="10" key="2">
    <citation type="submission" date="2020-09" db="EMBL/GenBank/DDBJ databases">
        <authorList>
            <person name="Sun Q."/>
            <person name="Zhou Y."/>
        </authorList>
    </citation>
    <scope>NUCLEOTIDE SEQUENCE</scope>
    <source>
        <strain evidence="10">CGMCC 1.12777</strain>
    </source>
</reference>
<accession>A0A8J3EML0</accession>
<dbReference type="PANTHER" id="PTHR34582">
    <property type="entry name" value="UPF0702 TRANSMEMBRANE PROTEIN YCAP"/>
    <property type="match status" value="1"/>
</dbReference>
<dbReference type="Pfam" id="PF20730">
    <property type="entry name" value="YetF_N"/>
    <property type="match status" value="1"/>
</dbReference>
<dbReference type="AlphaFoldDB" id="A0A8J3EML0"/>
<comment type="subcellular location">
    <subcellularLocation>
        <location evidence="1">Cell membrane</location>
        <topology evidence="1">Multi-pass membrane protein</topology>
    </subcellularLocation>
</comment>
<keyword evidence="11" id="KW-1185">Reference proteome</keyword>
<evidence type="ECO:0000313" key="10">
    <source>
        <dbReference type="EMBL" id="GGH83938.1"/>
    </source>
</evidence>
<comment type="caution">
    <text evidence="10">The sequence shown here is derived from an EMBL/GenBank/DDBJ whole genome shotgun (WGS) entry which is preliminary data.</text>
</comment>
<dbReference type="Gene3D" id="3.30.240.20">
    <property type="entry name" value="bsu07140 like domains"/>
    <property type="match status" value="2"/>
</dbReference>
<keyword evidence="5 7" id="KW-1133">Transmembrane helix</keyword>
<proteinExistence type="inferred from homology"/>
<feature type="transmembrane region" description="Helical" evidence="7">
    <location>
        <begin position="62"/>
        <end position="81"/>
    </location>
</feature>
<dbReference type="InterPro" id="IPR048454">
    <property type="entry name" value="YetF_N"/>
</dbReference>
<evidence type="ECO:0000256" key="7">
    <source>
        <dbReference type="SAM" id="Phobius"/>
    </source>
</evidence>
<sequence length="231" mass="26342">MHTYLETTIELLIGFFALLILTKIIGRSSIAEATPFDFVSTLVLGEFVGNALFSDDVDPWKMLYSIFFWGILILVIDFITLKINKSRGIFESEPSIVINNGIIDRATLKKTKVDMNRLQAMLREKNVFSIREIEHAIIEPNGKLSIIKKPIYDTVSKGDLNVPIKSVSLPITLVSDGVLIKQNFPLIGRDVEWLKAEIKKRNIHDIRNVMFAEWREEDGLFVQTIYKSPTD</sequence>
<evidence type="ECO:0000256" key="3">
    <source>
        <dbReference type="ARBA" id="ARBA00022475"/>
    </source>
</evidence>
<dbReference type="Proteomes" id="UP000656813">
    <property type="component" value="Unassembled WGS sequence"/>
</dbReference>
<dbReference type="Pfam" id="PF04239">
    <property type="entry name" value="DUF421"/>
    <property type="match status" value="1"/>
</dbReference>
<dbReference type="RefSeq" id="WP_188497790.1">
    <property type="nucleotide sequence ID" value="NZ_BMFV01000019.1"/>
</dbReference>
<gene>
    <name evidence="10" type="ORF">GCM10007096_25860</name>
</gene>
<evidence type="ECO:0000256" key="1">
    <source>
        <dbReference type="ARBA" id="ARBA00004651"/>
    </source>
</evidence>
<feature type="domain" description="YetF C-terminal" evidence="8">
    <location>
        <begin position="82"/>
        <end position="214"/>
    </location>
</feature>
<name>A0A8J3EML0_9BACL</name>
<organism evidence="10 11">
    <name type="scientific">Pullulanibacillus pueri</name>
    <dbReference type="NCBI Taxonomy" id="1437324"/>
    <lineage>
        <taxon>Bacteria</taxon>
        <taxon>Bacillati</taxon>
        <taxon>Bacillota</taxon>
        <taxon>Bacilli</taxon>
        <taxon>Bacillales</taxon>
        <taxon>Sporolactobacillaceae</taxon>
        <taxon>Pullulanibacillus</taxon>
    </lineage>
</organism>
<evidence type="ECO:0000256" key="6">
    <source>
        <dbReference type="ARBA" id="ARBA00023136"/>
    </source>
</evidence>
<dbReference type="InterPro" id="IPR023090">
    <property type="entry name" value="UPF0702_alpha/beta_dom_sf"/>
</dbReference>
<keyword evidence="3" id="KW-1003">Cell membrane</keyword>
<dbReference type="EMBL" id="BMFV01000019">
    <property type="protein sequence ID" value="GGH83938.1"/>
    <property type="molecule type" value="Genomic_DNA"/>
</dbReference>
<evidence type="ECO:0000256" key="2">
    <source>
        <dbReference type="ARBA" id="ARBA00006448"/>
    </source>
</evidence>
<dbReference type="GO" id="GO:0005886">
    <property type="term" value="C:plasma membrane"/>
    <property type="evidence" value="ECO:0007669"/>
    <property type="project" value="UniProtKB-SubCell"/>
</dbReference>
<dbReference type="PANTHER" id="PTHR34582:SF5">
    <property type="entry name" value="UPF0702 TRANSMEMBRANE PROTEIN YETF"/>
    <property type="match status" value="1"/>
</dbReference>
<evidence type="ECO:0000256" key="4">
    <source>
        <dbReference type="ARBA" id="ARBA00022692"/>
    </source>
</evidence>
<keyword evidence="6 7" id="KW-0472">Membrane</keyword>
<evidence type="ECO:0000313" key="11">
    <source>
        <dbReference type="Proteomes" id="UP000656813"/>
    </source>
</evidence>
<keyword evidence="4 7" id="KW-0812">Transmembrane</keyword>